<dbReference type="InterPro" id="IPR043129">
    <property type="entry name" value="ATPase_NBD"/>
</dbReference>
<dbReference type="Gene3D" id="3.90.640.10">
    <property type="entry name" value="Actin, Chain A, domain 4"/>
    <property type="match status" value="1"/>
</dbReference>
<feature type="compositionally biased region" description="Polar residues" evidence="2">
    <location>
        <begin position="585"/>
        <end position="602"/>
    </location>
</feature>
<feature type="region of interest" description="Disordered" evidence="2">
    <location>
        <begin position="585"/>
        <end position="649"/>
    </location>
</feature>
<dbReference type="PANTHER" id="PTHR11937">
    <property type="entry name" value="ACTIN"/>
    <property type="match status" value="1"/>
</dbReference>
<dbReference type="SUPFAM" id="SSF53067">
    <property type="entry name" value="Actin-like ATPase domain"/>
    <property type="match status" value="2"/>
</dbReference>
<reference evidence="3 4" key="1">
    <citation type="journal article" date="2019" name="Environ. Microbiol.">
        <title>At the nexus of three kingdoms: the genome of the mycorrhizal fungus Gigaspora margarita provides insights into plant, endobacterial and fungal interactions.</title>
        <authorList>
            <person name="Venice F."/>
            <person name="Ghignone S."/>
            <person name="Salvioli di Fossalunga A."/>
            <person name="Amselem J."/>
            <person name="Novero M."/>
            <person name="Xianan X."/>
            <person name="Sedzielewska Toro K."/>
            <person name="Morin E."/>
            <person name="Lipzen A."/>
            <person name="Grigoriev I.V."/>
            <person name="Henrissat B."/>
            <person name="Martin F.M."/>
            <person name="Bonfante P."/>
        </authorList>
    </citation>
    <scope>NUCLEOTIDE SEQUENCE [LARGE SCALE GENOMIC DNA]</scope>
    <source>
        <strain evidence="3 4">BEG34</strain>
    </source>
</reference>
<feature type="region of interest" description="Disordered" evidence="2">
    <location>
        <begin position="129"/>
        <end position="242"/>
    </location>
</feature>
<proteinExistence type="inferred from homology"/>
<dbReference type="OrthoDB" id="5572108at2759"/>
<dbReference type="InterPro" id="IPR004000">
    <property type="entry name" value="Actin"/>
</dbReference>
<feature type="compositionally biased region" description="Polar residues" evidence="2">
    <location>
        <begin position="636"/>
        <end position="647"/>
    </location>
</feature>
<organism evidence="3 4">
    <name type="scientific">Gigaspora margarita</name>
    <dbReference type="NCBI Taxonomy" id="4874"/>
    <lineage>
        <taxon>Eukaryota</taxon>
        <taxon>Fungi</taxon>
        <taxon>Fungi incertae sedis</taxon>
        <taxon>Mucoromycota</taxon>
        <taxon>Glomeromycotina</taxon>
        <taxon>Glomeromycetes</taxon>
        <taxon>Diversisporales</taxon>
        <taxon>Gigasporaceae</taxon>
        <taxon>Gigaspora</taxon>
    </lineage>
</organism>
<keyword evidence="4" id="KW-1185">Reference proteome</keyword>
<protein>
    <submittedName>
        <fullName evidence="3">Actin-like ATPase domain-containing protein</fullName>
    </submittedName>
</protein>
<comment type="caution">
    <text evidence="3">The sequence shown here is derived from an EMBL/GenBank/DDBJ whole genome shotgun (WGS) entry which is preliminary data.</text>
</comment>
<dbReference type="Pfam" id="PF00022">
    <property type="entry name" value="Actin"/>
    <property type="match status" value="2"/>
</dbReference>
<comment type="similarity">
    <text evidence="1">Belongs to the actin family.</text>
</comment>
<feature type="region of interest" description="Disordered" evidence="2">
    <location>
        <begin position="60"/>
        <end position="98"/>
    </location>
</feature>
<accession>A0A8H3WVV3</accession>
<feature type="compositionally biased region" description="Low complexity" evidence="2">
    <location>
        <begin position="614"/>
        <end position="635"/>
    </location>
</feature>
<dbReference type="EMBL" id="WTPW01002958">
    <property type="protein sequence ID" value="KAF0358681.1"/>
    <property type="molecule type" value="Genomic_DNA"/>
</dbReference>
<feature type="compositionally biased region" description="Basic and acidic residues" evidence="2">
    <location>
        <begin position="129"/>
        <end position="170"/>
    </location>
</feature>
<dbReference type="CDD" id="cd10206">
    <property type="entry name" value="ASKHA_NBD_Arp8-like"/>
    <property type="match status" value="1"/>
</dbReference>
<dbReference type="SMART" id="SM00268">
    <property type="entry name" value="ACTIN"/>
    <property type="match status" value="1"/>
</dbReference>
<dbReference type="AlphaFoldDB" id="A0A8H3WVV3"/>
<feature type="compositionally biased region" description="Basic and acidic residues" evidence="2">
    <location>
        <begin position="60"/>
        <end position="70"/>
    </location>
</feature>
<dbReference type="Gene3D" id="3.30.420.40">
    <property type="match status" value="3"/>
</dbReference>
<evidence type="ECO:0000256" key="1">
    <source>
        <dbReference type="RuleBase" id="RU000487"/>
    </source>
</evidence>
<name>A0A8H3WVV3_GIGMA</name>
<evidence type="ECO:0000313" key="3">
    <source>
        <dbReference type="EMBL" id="KAF0358681.1"/>
    </source>
</evidence>
<feature type="compositionally biased region" description="Basic and acidic residues" evidence="2">
    <location>
        <begin position="177"/>
        <end position="186"/>
    </location>
</feature>
<gene>
    <name evidence="3" type="ORF">F8M41_014405</name>
</gene>
<feature type="region of interest" description="Disordered" evidence="2">
    <location>
        <begin position="1"/>
        <end position="22"/>
    </location>
</feature>
<evidence type="ECO:0000256" key="2">
    <source>
        <dbReference type="SAM" id="MobiDB-lite"/>
    </source>
</evidence>
<evidence type="ECO:0000313" key="4">
    <source>
        <dbReference type="Proteomes" id="UP000439903"/>
    </source>
</evidence>
<sequence length="758" mass="86882">MSHQITPTSHNPKPKQHDSIDRLYTPQLKFTNFAAQAPIVTKYVTSKFLRHDVSYFRREETKKEVVKEKENEDEMEEDEEEATTEEEEPEQEGSKVLVIHPGSKYLRIGRASEAFPYVVPQVIARKIFYEKKSEKQEEKHVIKEENRQEDKQTDKQKDKQEDRLEDRQEDMQEDMQEDKQKSKHEDEQEEMNTNNEDTRMSVEKNTDITMENDDTKSDSGENWSGSMGSPAVTEEVEEDEEQFTQVLNEIRKELKDRMKTSKRRPVANAQAQVLSFNKSARPETIADHNDPYKVDWTVVDENVNYYVGEKALRLHDKENKFKLFYPIQHGEFNTKDYNSIKAVVGDLETIWTVTLTEKLEISSKNFKSYSIILVIPDIYNRLYVSEMITMLLRYMGFRRVFIAQESVCVSFGAGISVACIVDIGAQTSTVACVEDGMCIPDSRICLRYGGDDITTFFIRLLRKSKFPYTEMDLNRMYDWMLAEEMKEKFCTLDEANLVIQLNEFYVRAPNQPTLKYQIKTYDDAIISPMCLFYPHIINFHKKSAEFPPKFTSSVIDDITEGVNNTSTGLSPSLVMQKPKLSVATQATQVKTSFPSPSPQQRDSPGPMTPVRVENSTAPTNGPSPTSNTTPSVSRNQNSSSIDPSSTHPLDEAIIQSINAAATEERAKKFYGSILLVGGGALISGIHKMLENRIFSRTLPFTDKFEILGSPRDLDPRLLAWKGGSVMSKLEIVNELWINSNEWEELGVRCLREKALFVW</sequence>
<feature type="compositionally biased region" description="Basic and acidic residues" evidence="2">
    <location>
        <begin position="196"/>
        <end position="206"/>
    </location>
</feature>
<dbReference type="Proteomes" id="UP000439903">
    <property type="component" value="Unassembled WGS sequence"/>
</dbReference>
<feature type="compositionally biased region" description="Acidic residues" evidence="2">
    <location>
        <begin position="71"/>
        <end position="91"/>
    </location>
</feature>
<feature type="compositionally biased region" description="Polar residues" evidence="2">
    <location>
        <begin position="1"/>
        <end position="11"/>
    </location>
</feature>